<sequence length="349" mass="36896">MPPRLPCSAAGRLSAAARHARISAPAPRCADQIHRAALSTAAARHYASASSGASLTEAFKLPDDYVPPTKPPTARPAEARKSQLLRTYTSLLRSTPLLLIFQHNNLTAVEWAAIRRELKAALAAVPPPPAPASPDAAPPVDVSSRVLMQVVRTSMFNQALKIIEFWDPAAKDKTSAKYTHDLSASAYEAVKAAQQAPPADSAYAQMLPLLLGPLAVVTFPAVSPQHLAAVLSIVAPSPPAFPAPLRRKNPGYYDLTTQNGLQKLMLVGARVEGKVFDVDGTRWVGGIQGGLEGLQGQLVAMLQSAGLGLTAALEGAGKSLWATMESRKTMLEDAEKPAEKAAEGAEKKE</sequence>
<dbReference type="Gene3D" id="3.30.70.1730">
    <property type="match status" value="1"/>
</dbReference>
<dbReference type="STRING" id="2025994.A0A2T2ZZC5"/>
<dbReference type="PANTHER" id="PTHR11560">
    <property type="entry name" value="39S RIBOSOMAL PROTEIN L10, MITOCHONDRIAL"/>
    <property type="match status" value="1"/>
</dbReference>
<dbReference type="AlphaFoldDB" id="A0A2T2ZZC5"/>
<dbReference type="InParanoid" id="A0A2T2ZZC5"/>
<evidence type="ECO:0000256" key="1">
    <source>
        <dbReference type="ARBA" id="ARBA00008889"/>
    </source>
</evidence>
<dbReference type="SUPFAM" id="SSF160369">
    <property type="entry name" value="Ribosomal protein L10-like"/>
    <property type="match status" value="1"/>
</dbReference>
<dbReference type="Proteomes" id="UP000241462">
    <property type="component" value="Unassembled WGS sequence"/>
</dbReference>
<gene>
    <name evidence="3" type="ORF">BD289DRAFT_441604</name>
</gene>
<evidence type="ECO:0000313" key="3">
    <source>
        <dbReference type="EMBL" id="PSR80015.1"/>
    </source>
</evidence>
<dbReference type="EMBL" id="KZ678547">
    <property type="protein sequence ID" value="PSR80015.1"/>
    <property type="molecule type" value="Genomic_DNA"/>
</dbReference>
<dbReference type="FunCoup" id="A0A2T2ZZC5">
    <property type="interactions" value="120"/>
</dbReference>
<feature type="region of interest" description="Disordered" evidence="2">
    <location>
        <begin position="61"/>
        <end position="80"/>
    </location>
</feature>
<dbReference type="InterPro" id="IPR043141">
    <property type="entry name" value="Ribosomal_uL10-like_sf"/>
</dbReference>
<comment type="similarity">
    <text evidence="1">Belongs to the universal ribosomal protein uL10 family.</text>
</comment>
<accession>A0A2T2ZZC5</accession>
<name>A0A2T2ZZC5_9PEZI</name>
<keyword evidence="4" id="KW-1185">Reference proteome</keyword>
<organism evidence="3 4">
    <name type="scientific">Coniella lustricola</name>
    <dbReference type="NCBI Taxonomy" id="2025994"/>
    <lineage>
        <taxon>Eukaryota</taxon>
        <taxon>Fungi</taxon>
        <taxon>Dikarya</taxon>
        <taxon>Ascomycota</taxon>
        <taxon>Pezizomycotina</taxon>
        <taxon>Sordariomycetes</taxon>
        <taxon>Sordariomycetidae</taxon>
        <taxon>Diaporthales</taxon>
        <taxon>Schizoparmaceae</taxon>
        <taxon>Coniella</taxon>
    </lineage>
</organism>
<reference evidence="3 4" key="1">
    <citation type="journal article" date="2018" name="Mycol. Prog.">
        <title>Coniella lustricola, a new species from submerged detritus.</title>
        <authorList>
            <person name="Raudabaugh D.B."/>
            <person name="Iturriaga T."/>
            <person name="Carver A."/>
            <person name="Mondo S."/>
            <person name="Pangilinan J."/>
            <person name="Lipzen A."/>
            <person name="He G."/>
            <person name="Amirebrahimi M."/>
            <person name="Grigoriev I.V."/>
            <person name="Miller A.N."/>
        </authorList>
    </citation>
    <scope>NUCLEOTIDE SEQUENCE [LARGE SCALE GENOMIC DNA]</scope>
    <source>
        <strain evidence="3 4">B22-T-1</strain>
    </source>
</reference>
<dbReference type="OrthoDB" id="360689at2759"/>
<evidence type="ECO:0000256" key="2">
    <source>
        <dbReference type="SAM" id="MobiDB-lite"/>
    </source>
</evidence>
<proteinExistence type="inferred from homology"/>
<dbReference type="InterPro" id="IPR047865">
    <property type="entry name" value="Ribosomal_uL10_bac_type"/>
</dbReference>
<evidence type="ECO:0000313" key="4">
    <source>
        <dbReference type="Proteomes" id="UP000241462"/>
    </source>
</evidence>
<feature type="region of interest" description="Disordered" evidence="2">
    <location>
        <begin position="330"/>
        <end position="349"/>
    </location>
</feature>
<protein>
    <submittedName>
        <fullName evidence="3">Uncharacterized protein</fullName>
    </submittedName>
</protein>